<dbReference type="InterPro" id="IPR038919">
    <property type="entry name" value="STB2/STB2"/>
</dbReference>
<proteinExistence type="predicted"/>
<accession>A0A9P7S5B9</accession>
<feature type="compositionally biased region" description="Polar residues" evidence="1">
    <location>
        <begin position="778"/>
        <end position="789"/>
    </location>
</feature>
<evidence type="ECO:0000313" key="4">
    <source>
        <dbReference type="Proteomes" id="UP001049176"/>
    </source>
</evidence>
<feature type="region of interest" description="Disordered" evidence="1">
    <location>
        <begin position="662"/>
        <end position="702"/>
    </location>
</feature>
<reference evidence="3" key="1">
    <citation type="journal article" date="2021" name="Genome Biol. Evol.">
        <title>The assembled and annotated genome of the fairy-ring fungus Marasmius oreades.</title>
        <authorList>
            <person name="Hiltunen M."/>
            <person name="Ament-Velasquez S.L."/>
            <person name="Johannesson H."/>
        </authorList>
    </citation>
    <scope>NUCLEOTIDE SEQUENCE</scope>
    <source>
        <strain evidence="3">03SP1</strain>
    </source>
</reference>
<feature type="compositionally biased region" description="Basic residues" evidence="1">
    <location>
        <begin position="449"/>
        <end position="459"/>
    </location>
</feature>
<feature type="compositionally biased region" description="Gly residues" evidence="1">
    <location>
        <begin position="752"/>
        <end position="768"/>
    </location>
</feature>
<organism evidence="3 4">
    <name type="scientific">Marasmius oreades</name>
    <name type="common">fairy-ring Marasmius</name>
    <dbReference type="NCBI Taxonomy" id="181124"/>
    <lineage>
        <taxon>Eukaryota</taxon>
        <taxon>Fungi</taxon>
        <taxon>Dikarya</taxon>
        <taxon>Basidiomycota</taxon>
        <taxon>Agaricomycotina</taxon>
        <taxon>Agaricomycetes</taxon>
        <taxon>Agaricomycetidae</taxon>
        <taxon>Agaricales</taxon>
        <taxon>Marasmiineae</taxon>
        <taxon>Marasmiaceae</taxon>
        <taxon>Marasmius</taxon>
    </lineage>
</organism>
<feature type="compositionally biased region" description="Low complexity" evidence="1">
    <location>
        <begin position="734"/>
        <end position="749"/>
    </location>
</feature>
<dbReference type="GO" id="GO:0070822">
    <property type="term" value="C:Sin3-type complex"/>
    <property type="evidence" value="ECO:0007669"/>
    <property type="project" value="TreeGrafter"/>
</dbReference>
<feature type="compositionally biased region" description="Basic and acidic residues" evidence="1">
    <location>
        <begin position="389"/>
        <end position="413"/>
    </location>
</feature>
<evidence type="ECO:0000256" key="1">
    <source>
        <dbReference type="SAM" id="MobiDB-lite"/>
    </source>
</evidence>
<keyword evidence="4" id="KW-1185">Reference proteome</keyword>
<feature type="compositionally biased region" description="Acidic residues" evidence="1">
    <location>
        <begin position="800"/>
        <end position="811"/>
    </location>
</feature>
<dbReference type="InterPro" id="IPR059025">
    <property type="entry name" value="STB6_N"/>
</dbReference>
<name>A0A9P7S5B9_9AGAR</name>
<dbReference type="PANTHER" id="PTHR31011">
    <property type="entry name" value="PROTEIN STB2-RELATED"/>
    <property type="match status" value="1"/>
</dbReference>
<dbReference type="AlphaFoldDB" id="A0A9P7S5B9"/>
<feature type="domain" description="STB6-like N-terminal" evidence="2">
    <location>
        <begin position="8"/>
        <end position="107"/>
    </location>
</feature>
<evidence type="ECO:0000259" key="2">
    <source>
        <dbReference type="Pfam" id="PF25995"/>
    </source>
</evidence>
<dbReference type="Pfam" id="PF25995">
    <property type="entry name" value="STB6_N"/>
    <property type="match status" value="1"/>
</dbReference>
<comment type="caution">
    <text evidence="3">The sequence shown here is derived from an EMBL/GenBank/DDBJ whole genome shotgun (WGS) entry which is preliminary data.</text>
</comment>
<feature type="compositionally biased region" description="Basic and acidic residues" evidence="1">
    <location>
        <begin position="490"/>
        <end position="512"/>
    </location>
</feature>
<dbReference type="OrthoDB" id="19806at2759"/>
<feature type="region of interest" description="Disordered" evidence="1">
    <location>
        <begin position="718"/>
        <end position="814"/>
    </location>
</feature>
<gene>
    <name evidence="3" type="ORF">E1B28_005771</name>
</gene>
<feature type="region of interest" description="Disordered" evidence="1">
    <location>
        <begin position="490"/>
        <end position="562"/>
    </location>
</feature>
<dbReference type="RefSeq" id="XP_043011441.1">
    <property type="nucleotide sequence ID" value="XM_043150354.1"/>
</dbReference>
<evidence type="ECO:0000313" key="3">
    <source>
        <dbReference type="EMBL" id="KAG7094971.1"/>
    </source>
</evidence>
<dbReference type="PANTHER" id="PTHR31011:SF2">
    <property type="entry name" value="PROTEIN STB2-RELATED"/>
    <property type="match status" value="1"/>
</dbReference>
<protein>
    <recommendedName>
        <fullName evidence="2">STB6-like N-terminal domain-containing protein</fullName>
    </recommendedName>
</protein>
<dbReference type="KEGG" id="more:E1B28_005771"/>
<dbReference type="EMBL" id="CM032183">
    <property type="protein sequence ID" value="KAG7094971.1"/>
    <property type="molecule type" value="Genomic_DNA"/>
</dbReference>
<sequence length="1156" mass="127307">MLRPASQGIELNGFQLYAVQRWFLERRSRPFLVIHTGDPAHRITVVNEDSDDKPNVHARPKDTPHGTIMVTSLAHFPSDYTILLIPHGDFNDKVRDELYRNMVLQRLGLSGRSALTLQVPSDATKQRFVSAYHFPESTKSDQLFTPSVLELIRQVQAALIVFGAYDGPIDGLLCDQTTAGLRKWLQDYGGMVQGLESTTASSRTGTADSSTVSALLSLVLAVRNRLVVLSPHSQIPKDPFLHPESFIHTIRRHVSTPNDSSSFKPHHSYTYSLPSVPTISTLSGSAPSSMKATTSNLALKTSPFTPTASTFLTRNIVQSMFTTYDTKLPKMKGTYNYREQEKEKESPLAALHLGSLGATLSGSHGPQSVLFPTADLTEFLHTVVGRNRLKERERERGKGKGKEKEKESERGSFDGDDPPTSPLVNNRSRSPGSPSTPTPYNTLATSKGTKPRTHKPKSKASKDNEVTGVAGTLRGLWSGNILMVVQLRERMTEGEREREKESDGGTGERKGIWSDGDTEFSPNFDSLKRTRLPHMSRRGSLQERSDGTEDENLGNGDSLGSRWARSSERFNNVKDKFENWTGLNKIDNKLTKRKAATHHSNESTSTTNVAVVDLSPNTATPGGSFSKHNRLSVSGRLLLPFGGESGNNSTSRIVSAAQTPSELLPAFGDPDPDDDAMPSSGQASPVSDDPRTPKSFGMFAGSAGSSKAQWARALDKSSYGPLQLSSPPVKKSTSGGNESVISGSSVSSGKYTGLGLGMPGDGVRGTGVGKRPWGSGLHLTNQRVTSWSDPVSARGRPEGEVDNNDLSEESDGMLSAPLSVESEVEGGRKMRNRHKSSESMRFHLRVYSENGGFIEEQEASHEPPSIKKKVVHGPRRRRTFHSLSTFREGDIKILPLERMRIDVELAGQYLIMDRREQHLKNVMATLSVLTNRLSSTNANLWAHYKNHLPDLAALEARSKVIAELETENDRIASKINQPTNTLQYEGQQFHVEEAWRATNHLRNQVLEYRRKLFETEGGRRLMPGIHGAHGRFNRLQWTLDGRERLVDSYGRTESEAEEEDKVDLSAKFGQRVKEEDEEDAVEHPGIKPMWLLRFFTRLGAVWGRVSAAAPSTSVKVDPTSNPAVTTQVPSILSTPNSPESVAVNLPLPIPEKAQLF</sequence>
<dbReference type="Proteomes" id="UP001049176">
    <property type="component" value="Chromosome 3"/>
</dbReference>
<dbReference type="GeneID" id="66074847"/>
<feature type="region of interest" description="Disordered" evidence="1">
    <location>
        <begin position="389"/>
        <end position="467"/>
    </location>
</feature>
<feature type="compositionally biased region" description="Low complexity" evidence="1">
    <location>
        <begin position="427"/>
        <end position="439"/>
    </location>
</feature>